<keyword evidence="6" id="KW-0945">Host-virus interaction</keyword>
<evidence type="ECO:0000256" key="10">
    <source>
        <dbReference type="ARBA" id="ARBA00022870"/>
    </source>
</evidence>
<feature type="region of interest" description="Disordered" evidence="14">
    <location>
        <begin position="159"/>
        <end position="198"/>
    </location>
</feature>
<proteinExistence type="inferred from homology"/>
<evidence type="ECO:0000256" key="11">
    <source>
        <dbReference type="ARBA" id="ARBA00023136"/>
    </source>
</evidence>
<dbReference type="EMBL" id="EF394356">
    <property type="protein sequence ID" value="ABQ51061.1"/>
    <property type="molecule type" value="Genomic_RNA"/>
</dbReference>
<accession>A5JGN6</accession>
<evidence type="ECO:0000256" key="6">
    <source>
        <dbReference type="ARBA" id="ARBA00022581"/>
    </source>
</evidence>
<evidence type="ECO:0000313" key="15">
    <source>
        <dbReference type="EMBL" id="ABQ51061.1"/>
    </source>
</evidence>
<keyword evidence="5" id="KW-0597">Phosphoprotein</keyword>
<evidence type="ECO:0000256" key="8">
    <source>
        <dbReference type="ARBA" id="ARBA00022843"/>
    </source>
</evidence>
<dbReference type="GO" id="GO:0019058">
    <property type="term" value="P:viral life cycle"/>
    <property type="evidence" value="ECO:0007669"/>
    <property type="project" value="InterPro"/>
</dbReference>
<dbReference type="PRINTS" id="PR00349">
    <property type="entry name" value="VIRIONINFFCT"/>
</dbReference>
<protein>
    <recommendedName>
        <fullName evidence="13">Virion infectivity factor</fullName>
    </recommendedName>
</protein>
<evidence type="ECO:0000256" key="2">
    <source>
        <dbReference type="ARBA" id="ARBA00004501"/>
    </source>
</evidence>
<dbReference type="SMR" id="A5JGN6"/>
<comment type="similarity">
    <text evidence="3 13">Belongs to the primate lentivirus group Vif protein family.</text>
</comment>
<dbReference type="GO" id="GO:0020002">
    <property type="term" value="C:host cell plasma membrane"/>
    <property type="evidence" value="ECO:0007669"/>
    <property type="project" value="UniProtKB-SubCell"/>
</dbReference>
<organismHost>
    <name type="scientific">Pan troglodytes</name>
    <name type="common">Chimpanzee</name>
    <dbReference type="NCBI Taxonomy" id="9598"/>
</organismHost>
<feature type="compositionally biased region" description="Basic and acidic residues" evidence="14">
    <location>
        <begin position="188"/>
        <end position="198"/>
    </location>
</feature>
<gene>
    <name evidence="15" type="primary">vif</name>
</gene>
<evidence type="ECO:0000256" key="14">
    <source>
        <dbReference type="SAM" id="MobiDB-lite"/>
    </source>
</evidence>
<evidence type="ECO:0000256" key="3">
    <source>
        <dbReference type="ARBA" id="ARBA00006372"/>
    </source>
</evidence>
<evidence type="ECO:0000256" key="13">
    <source>
        <dbReference type="RuleBase" id="RU003341"/>
    </source>
</evidence>
<evidence type="ECO:0000256" key="1">
    <source>
        <dbReference type="ARBA" id="ARBA00004328"/>
    </source>
</evidence>
<sequence length="198" mass="23383">MENRWQVQVVWMIDRMRLRTWTSLVKHHIFTTKCCKDWKYRHHYETDTPKRAGEIHIPLTERSKLVVLHYWGLACGERPWHLGHGIGLEWRQGKYSTQIDPETADQLIHTRYFTCFAAGAVRQAILGERILTFCHFQSGHRQVGTLQFLAFRKVVESQDKQPKGPRRPLPSVTKLTEDRWNKHRTTTGRRENHTLSGC</sequence>
<keyword evidence="12" id="KW-1035">Host cytoplasm</keyword>
<evidence type="ECO:0000256" key="4">
    <source>
        <dbReference type="ARBA" id="ARBA00022511"/>
    </source>
</evidence>
<keyword evidence="8" id="KW-0832">Ubl conjugation</keyword>
<keyword evidence="4" id="KW-1032">Host cell membrane</keyword>
<keyword evidence="7" id="KW-0833">Ubl conjugation pathway</keyword>
<evidence type="ECO:0000256" key="12">
    <source>
        <dbReference type="ARBA" id="ARBA00023200"/>
    </source>
</evidence>
<keyword evidence="11" id="KW-0472">Membrane</keyword>
<evidence type="ECO:0000256" key="5">
    <source>
        <dbReference type="ARBA" id="ARBA00022553"/>
    </source>
</evidence>
<dbReference type="InterPro" id="IPR000475">
    <property type="entry name" value="Vif"/>
</dbReference>
<keyword evidence="9" id="KW-0946">Virion</keyword>
<dbReference type="GO" id="GO:0030430">
    <property type="term" value="C:host cell cytoplasm"/>
    <property type="evidence" value="ECO:0007669"/>
    <property type="project" value="UniProtKB-SubCell"/>
</dbReference>
<comment type="subcellular location">
    <subcellularLocation>
        <location evidence="2 13">Host cell membrane</location>
        <topology evidence="2 13">Peripheral membrane protein</topology>
        <orientation evidence="2 13">Cytoplasmic side</orientation>
    </subcellularLocation>
    <subcellularLocation>
        <location evidence="13">Host cytoplasm</location>
    </subcellularLocation>
    <subcellularLocation>
        <location evidence="1 13">Virion</location>
    </subcellularLocation>
    <text evidence="13">In the cytoplasm, seems to colocalize with intermediate filament vimentin. A fraction is associated with the cytoplasmic side of cellular membranes, presumably via the interaction with Pr55Gag precursor.</text>
</comment>
<evidence type="ECO:0000256" key="9">
    <source>
        <dbReference type="ARBA" id="ARBA00022844"/>
    </source>
</evidence>
<dbReference type="Pfam" id="PF00559">
    <property type="entry name" value="Vif"/>
    <property type="match status" value="1"/>
</dbReference>
<dbReference type="GO" id="GO:0044423">
    <property type="term" value="C:virion component"/>
    <property type="evidence" value="ECO:0007669"/>
    <property type="project" value="UniProtKB-KW"/>
</dbReference>
<organism evidence="15">
    <name type="scientific">Simian immunodeficiency virus</name>
    <name type="common">SIV</name>
    <dbReference type="NCBI Taxonomy" id="11723"/>
    <lineage>
        <taxon>Viruses</taxon>
        <taxon>Riboviria</taxon>
        <taxon>Pararnavirae</taxon>
        <taxon>Artverviricota</taxon>
        <taxon>Revtraviricetes</taxon>
        <taxon>Ortervirales</taxon>
        <taxon>Retroviridae</taxon>
        <taxon>Orthoretrovirinae</taxon>
        <taxon>Lentivirus</taxon>
        <taxon>Lentivirus simimdef</taxon>
    </lineage>
</organism>
<organismHost>
    <name type="scientific">Cercopithecidae</name>
    <name type="common">Old World monkeys</name>
    <dbReference type="NCBI Taxonomy" id="9527"/>
</organismHost>
<keyword evidence="10" id="KW-1043">Host membrane</keyword>
<evidence type="ECO:0000256" key="7">
    <source>
        <dbReference type="ARBA" id="ARBA00022786"/>
    </source>
</evidence>
<reference evidence="15" key="1">
    <citation type="journal article" date="2007" name="J. Virol.">
        <title>Generation of infectious molecular clones of simian immunodeficiency virus from fecal consensus sequences of wild chimpanzees.</title>
        <authorList>
            <person name="Takehisa J."/>
            <person name="Kraus M.H."/>
            <person name="Decker J.M."/>
            <person name="Li Y."/>
            <person name="Keele B.F."/>
            <person name="Bibollet-Ruche F."/>
            <person name="Zammit K.P."/>
            <person name="Weng Z."/>
            <person name="Santiago M.L."/>
            <person name="Kamenya S."/>
            <person name="Wilson M.L."/>
            <person name="Pusey A.E."/>
            <person name="Bailes E."/>
            <person name="Sharp P.M."/>
            <person name="Shaw G.M."/>
            <person name="Hahn B.H."/>
        </authorList>
    </citation>
    <scope>NUCLEOTIDE SEQUENCE</scope>
    <source>
        <strain evidence="15">SIVcpzTAN1</strain>
    </source>
</reference>
<name>A5JGN6_SIV</name>